<reference evidence="1" key="1">
    <citation type="submission" date="2018-05" db="EMBL/GenBank/DDBJ databases">
        <authorList>
            <person name="Lanie J.A."/>
            <person name="Ng W.-L."/>
            <person name="Kazmierczak K.M."/>
            <person name="Andrzejewski T.M."/>
            <person name="Davidsen T.M."/>
            <person name="Wayne K.J."/>
            <person name="Tettelin H."/>
            <person name="Glass J.I."/>
            <person name="Rusch D."/>
            <person name="Podicherti R."/>
            <person name="Tsui H.-C.T."/>
            <person name="Winkler M.E."/>
        </authorList>
    </citation>
    <scope>NUCLEOTIDE SEQUENCE</scope>
</reference>
<dbReference type="EMBL" id="UINC01057552">
    <property type="protein sequence ID" value="SVB78832.1"/>
    <property type="molecule type" value="Genomic_DNA"/>
</dbReference>
<name>A0A382GVC3_9ZZZZ</name>
<dbReference type="AlphaFoldDB" id="A0A382GVC3"/>
<gene>
    <name evidence="1" type="ORF">METZ01_LOCUS231686</name>
</gene>
<accession>A0A382GVC3</accession>
<sequence>MSIPQMRFVQKSIHQIPKVLRIVGYYGFIISKDILSKRSYGV</sequence>
<protein>
    <submittedName>
        <fullName evidence="1">Uncharacterized protein</fullName>
    </submittedName>
</protein>
<proteinExistence type="predicted"/>
<evidence type="ECO:0000313" key="1">
    <source>
        <dbReference type="EMBL" id="SVB78832.1"/>
    </source>
</evidence>
<organism evidence="1">
    <name type="scientific">marine metagenome</name>
    <dbReference type="NCBI Taxonomy" id="408172"/>
    <lineage>
        <taxon>unclassified sequences</taxon>
        <taxon>metagenomes</taxon>
        <taxon>ecological metagenomes</taxon>
    </lineage>
</organism>